<accession>A0A6M1T6J5</accession>
<dbReference type="Proteomes" id="UP000479132">
    <property type="component" value="Unassembled WGS sequence"/>
</dbReference>
<protein>
    <submittedName>
        <fullName evidence="2">Uncharacterized protein</fullName>
    </submittedName>
</protein>
<name>A0A6M1T6J5_9BACT</name>
<gene>
    <name evidence="2" type="ORF">G3569_04690</name>
</gene>
<dbReference type="RefSeq" id="WP_165266587.1">
    <property type="nucleotide sequence ID" value="NZ_JAALLS010000004.1"/>
</dbReference>
<proteinExistence type="predicted"/>
<sequence>MQFFKNTFLISLLLLAIGWAQENENTKQEVATKAVGLQDSVLFVMDGADFQAKFSNVGNAVQGKATGPMFFQRYGDLNYILDELYVNNPIKVLDNPHTRQNYKVEIRWKESTDFESARDSVLSRMQNYFNYNIHRDSIKQKQYALSVDAAEKLEQAATNQPKEKVEFKSEMKNGQWDVQATLPRFAKALSEQTNKLVKLKDKHGDQLYRFKLDLNSGITQLQSQLRGKYGLILTINQVPVEQLTIDFGNS</sequence>
<evidence type="ECO:0000256" key="1">
    <source>
        <dbReference type="SAM" id="SignalP"/>
    </source>
</evidence>
<keyword evidence="3" id="KW-1185">Reference proteome</keyword>
<organism evidence="2 3">
    <name type="scientific">Fodinibius halophilus</name>
    <dbReference type="NCBI Taxonomy" id="1736908"/>
    <lineage>
        <taxon>Bacteria</taxon>
        <taxon>Pseudomonadati</taxon>
        <taxon>Balneolota</taxon>
        <taxon>Balneolia</taxon>
        <taxon>Balneolales</taxon>
        <taxon>Balneolaceae</taxon>
        <taxon>Fodinibius</taxon>
    </lineage>
</organism>
<comment type="caution">
    <text evidence="2">The sequence shown here is derived from an EMBL/GenBank/DDBJ whole genome shotgun (WGS) entry which is preliminary data.</text>
</comment>
<dbReference type="AlphaFoldDB" id="A0A6M1T6J5"/>
<feature type="signal peptide" evidence="1">
    <location>
        <begin position="1"/>
        <end position="22"/>
    </location>
</feature>
<reference evidence="2 3" key="1">
    <citation type="submission" date="2020-02" db="EMBL/GenBank/DDBJ databases">
        <title>Aliifodinibius halophilus 2W32, complete genome.</title>
        <authorList>
            <person name="Li Y."/>
            <person name="Wu S."/>
        </authorList>
    </citation>
    <scope>NUCLEOTIDE SEQUENCE [LARGE SCALE GENOMIC DNA]</scope>
    <source>
        <strain evidence="2 3">2W32</strain>
    </source>
</reference>
<evidence type="ECO:0000313" key="3">
    <source>
        <dbReference type="Proteomes" id="UP000479132"/>
    </source>
</evidence>
<feature type="chain" id="PRO_5027043853" evidence="1">
    <location>
        <begin position="23"/>
        <end position="250"/>
    </location>
</feature>
<keyword evidence="1" id="KW-0732">Signal</keyword>
<dbReference type="EMBL" id="JAALLS010000004">
    <property type="protein sequence ID" value="NGP87641.1"/>
    <property type="molecule type" value="Genomic_DNA"/>
</dbReference>
<evidence type="ECO:0000313" key="2">
    <source>
        <dbReference type="EMBL" id="NGP87641.1"/>
    </source>
</evidence>